<accession>A0A834K6Q9</accession>
<dbReference type="EMBL" id="JACSDZ010000006">
    <property type="protein sequence ID" value="KAF7401243.1"/>
    <property type="molecule type" value="Genomic_DNA"/>
</dbReference>
<protein>
    <submittedName>
        <fullName evidence="2">Uncharacterized protein</fullName>
    </submittedName>
</protein>
<evidence type="ECO:0000256" key="1">
    <source>
        <dbReference type="SAM" id="MobiDB-lite"/>
    </source>
</evidence>
<feature type="compositionally biased region" description="Basic and acidic residues" evidence="1">
    <location>
        <begin position="44"/>
        <end position="54"/>
    </location>
</feature>
<evidence type="ECO:0000313" key="2">
    <source>
        <dbReference type="EMBL" id="KAF7401243.1"/>
    </source>
</evidence>
<organism evidence="2 3">
    <name type="scientific">Vespula germanica</name>
    <name type="common">German yellow jacket</name>
    <name type="synonym">Paravespula germanica</name>
    <dbReference type="NCBI Taxonomy" id="30212"/>
    <lineage>
        <taxon>Eukaryota</taxon>
        <taxon>Metazoa</taxon>
        <taxon>Ecdysozoa</taxon>
        <taxon>Arthropoda</taxon>
        <taxon>Hexapoda</taxon>
        <taxon>Insecta</taxon>
        <taxon>Pterygota</taxon>
        <taxon>Neoptera</taxon>
        <taxon>Endopterygota</taxon>
        <taxon>Hymenoptera</taxon>
        <taxon>Apocrita</taxon>
        <taxon>Aculeata</taxon>
        <taxon>Vespoidea</taxon>
        <taxon>Vespidae</taxon>
        <taxon>Vespinae</taxon>
        <taxon>Vespula</taxon>
    </lineage>
</organism>
<name>A0A834K6Q9_VESGE</name>
<dbReference type="Proteomes" id="UP000617340">
    <property type="component" value="Unassembled WGS sequence"/>
</dbReference>
<sequence>MQRPRGNRLHGRLHPANNSHVRNAFCLPCPFLSCFPEELDEEEARGRRGGDESHGILSFDSRTPLGDLLETAPLASLKLKIDPRERKNLLLSSKSSIGEAPRQRKSRGGGGGGGEGRREEIKSAFRGTPRNYTESHGALDLIILTQLAA</sequence>
<feature type="region of interest" description="Disordered" evidence="1">
    <location>
        <begin position="90"/>
        <end position="129"/>
    </location>
</feature>
<keyword evidence="3" id="KW-1185">Reference proteome</keyword>
<dbReference type="AlphaFoldDB" id="A0A834K6Q9"/>
<feature type="region of interest" description="Disordered" evidence="1">
    <location>
        <begin position="40"/>
        <end position="62"/>
    </location>
</feature>
<proteinExistence type="predicted"/>
<comment type="caution">
    <text evidence="2">The sequence shown here is derived from an EMBL/GenBank/DDBJ whole genome shotgun (WGS) entry which is preliminary data.</text>
</comment>
<gene>
    <name evidence="2" type="ORF">HZH68_007063</name>
</gene>
<evidence type="ECO:0000313" key="3">
    <source>
        <dbReference type="Proteomes" id="UP000617340"/>
    </source>
</evidence>
<reference evidence="2" key="1">
    <citation type="journal article" date="2020" name="G3 (Bethesda)">
        <title>High-Quality Assemblies for Three Invasive Social Wasps from the &lt;i&gt;Vespula&lt;/i&gt; Genus.</title>
        <authorList>
            <person name="Harrop T.W.R."/>
            <person name="Guhlin J."/>
            <person name="McLaughlin G.M."/>
            <person name="Permina E."/>
            <person name="Stockwell P."/>
            <person name="Gilligan J."/>
            <person name="Le Lec M.F."/>
            <person name="Gruber M.A.M."/>
            <person name="Quinn O."/>
            <person name="Lovegrove M."/>
            <person name="Duncan E.J."/>
            <person name="Remnant E.J."/>
            <person name="Van Eeckhoven J."/>
            <person name="Graham B."/>
            <person name="Knapp R.A."/>
            <person name="Langford K.W."/>
            <person name="Kronenberg Z."/>
            <person name="Press M.O."/>
            <person name="Eacker S.M."/>
            <person name="Wilson-Rankin E.E."/>
            <person name="Purcell J."/>
            <person name="Lester P.J."/>
            <person name="Dearden P.K."/>
        </authorList>
    </citation>
    <scope>NUCLEOTIDE SEQUENCE</scope>
    <source>
        <strain evidence="2">Linc-1</strain>
    </source>
</reference>